<evidence type="ECO:0000256" key="1">
    <source>
        <dbReference type="SAM" id="MobiDB-lite"/>
    </source>
</evidence>
<reference evidence="2" key="2">
    <citation type="submission" date="2022-01" db="EMBL/GenBank/DDBJ databases">
        <authorList>
            <person name="Yamashiro T."/>
            <person name="Shiraishi A."/>
            <person name="Satake H."/>
            <person name="Nakayama K."/>
        </authorList>
    </citation>
    <scope>NUCLEOTIDE SEQUENCE</scope>
</reference>
<comment type="caution">
    <text evidence="2">The sequence shown here is derived from an EMBL/GenBank/DDBJ whole genome shotgun (WGS) entry which is preliminary data.</text>
</comment>
<organism evidence="2 3">
    <name type="scientific">Tanacetum coccineum</name>
    <dbReference type="NCBI Taxonomy" id="301880"/>
    <lineage>
        <taxon>Eukaryota</taxon>
        <taxon>Viridiplantae</taxon>
        <taxon>Streptophyta</taxon>
        <taxon>Embryophyta</taxon>
        <taxon>Tracheophyta</taxon>
        <taxon>Spermatophyta</taxon>
        <taxon>Magnoliopsida</taxon>
        <taxon>eudicotyledons</taxon>
        <taxon>Gunneridae</taxon>
        <taxon>Pentapetalae</taxon>
        <taxon>asterids</taxon>
        <taxon>campanulids</taxon>
        <taxon>Asterales</taxon>
        <taxon>Asteraceae</taxon>
        <taxon>Asteroideae</taxon>
        <taxon>Anthemideae</taxon>
        <taxon>Anthemidinae</taxon>
        <taxon>Tanacetum</taxon>
    </lineage>
</organism>
<feature type="region of interest" description="Disordered" evidence="1">
    <location>
        <begin position="72"/>
        <end position="102"/>
    </location>
</feature>
<evidence type="ECO:0000313" key="3">
    <source>
        <dbReference type="Proteomes" id="UP001151760"/>
    </source>
</evidence>
<dbReference type="Proteomes" id="UP001151760">
    <property type="component" value="Unassembled WGS sequence"/>
</dbReference>
<accession>A0ABQ5FTW9</accession>
<feature type="compositionally biased region" description="Basic and acidic residues" evidence="1">
    <location>
        <begin position="90"/>
        <end position="102"/>
    </location>
</feature>
<protein>
    <submittedName>
        <fullName evidence="2">Uncharacterized protein</fullName>
    </submittedName>
</protein>
<evidence type="ECO:0000313" key="2">
    <source>
        <dbReference type="EMBL" id="GJT66808.1"/>
    </source>
</evidence>
<gene>
    <name evidence="2" type="ORF">Tco_1018288</name>
</gene>
<feature type="compositionally biased region" description="Polar residues" evidence="1">
    <location>
        <begin position="74"/>
        <end position="83"/>
    </location>
</feature>
<reference evidence="2" key="1">
    <citation type="journal article" date="2022" name="Int. J. Mol. Sci.">
        <title>Draft Genome of Tanacetum Coccineum: Genomic Comparison of Closely Related Tanacetum-Family Plants.</title>
        <authorList>
            <person name="Yamashiro T."/>
            <person name="Shiraishi A."/>
            <person name="Nakayama K."/>
            <person name="Satake H."/>
        </authorList>
    </citation>
    <scope>NUCLEOTIDE SEQUENCE</scope>
</reference>
<dbReference type="EMBL" id="BQNB010017749">
    <property type="protein sequence ID" value="GJT66808.1"/>
    <property type="molecule type" value="Genomic_DNA"/>
</dbReference>
<keyword evidence="3" id="KW-1185">Reference proteome</keyword>
<proteinExistence type="predicted"/>
<sequence>MLTNSESTIVGSLSPLLTGTRIEIGAKRGNSDVYRSCFIEVQRKFKLSPGILEERAHKNESNGSDMDLIAAVPSTDTTPNPSRVQKKKTERPVEKKKRDQRDEMQRIEVLSDIASSGNQKDIRGFFKEKDTLIDITSFDMARGSKRRPYALELWFFQPQQYTSKMLQIVLNINSIQSKLK</sequence>
<name>A0ABQ5FTW9_9ASTR</name>